<reference evidence="2" key="1">
    <citation type="journal article" date="2011" name="Nat. Biotechnol.">
        <title>The genomic sequence of the Chinese hamster ovary (CHO)-K1 cell line.</title>
        <authorList>
            <person name="Xu X."/>
            <person name="Nagarajan H."/>
            <person name="Lewis N.E."/>
            <person name="Pan S."/>
            <person name="Cai Z."/>
            <person name="Liu X."/>
            <person name="Chen W."/>
            <person name="Xie M."/>
            <person name="Wang W."/>
            <person name="Hammond S."/>
            <person name="Andersen M.R."/>
            <person name="Neff N."/>
            <person name="Passarelli B."/>
            <person name="Koh W."/>
            <person name="Fan H.C."/>
            <person name="Wang J."/>
            <person name="Gui Y."/>
            <person name="Lee K.H."/>
            <person name="Betenbaugh M.J."/>
            <person name="Quake S.R."/>
            <person name="Famili I."/>
            <person name="Palsson B.O."/>
            <person name="Wang J."/>
        </authorList>
    </citation>
    <scope>NUCLEOTIDE SEQUENCE [LARGE SCALE GENOMIC DNA]</scope>
    <source>
        <strain evidence="2">CHO K1 cell line</strain>
    </source>
</reference>
<dbReference type="EMBL" id="JH001553">
    <property type="protein sequence ID" value="EGW13650.1"/>
    <property type="molecule type" value="Genomic_DNA"/>
</dbReference>
<dbReference type="Proteomes" id="UP000001075">
    <property type="component" value="Unassembled WGS sequence"/>
</dbReference>
<dbReference type="AlphaFoldDB" id="G3I8Z4"/>
<sequence length="68" mass="7867">MYCLTNNYKVRTPVNTFPKHNTPRLQKLSVQEDFMLLWSGSLKLGTDFNCWKTRIMSGVEAHTCNPCT</sequence>
<protein>
    <submittedName>
        <fullName evidence="1">Uncharacterized protein</fullName>
    </submittedName>
</protein>
<evidence type="ECO:0000313" key="2">
    <source>
        <dbReference type="Proteomes" id="UP000001075"/>
    </source>
</evidence>
<dbReference type="InParanoid" id="G3I8Z4"/>
<gene>
    <name evidence="1" type="ORF">I79_020026</name>
</gene>
<name>G3I8Z4_CRIGR</name>
<accession>G3I8Z4</accession>
<organism evidence="1 2">
    <name type="scientific">Cricetulus griseus</name>
    <name type="common">Chinese hamster</name>
    <name type="synonym">Cricetulus barabensis griseus</name>
    <dbReference type="NCBI Taxonomy" id="10029"/>
    <lineage>
        <taxon>Eukaryota</taxon>
        <taxon>Metazoa</taxon>
        <taxon>Chordata</taxon>
        <taxon>Craniata</taxon>
        <taxon>Vertebrata</taxon>
        <taxon>Euteleostomi</taxon>
        <taxon>Mammalia</taxon>
        <taxon>Eutheria</taxon>
        <taxon>Euarchontoglires</taxon>
        <taxon>Glires</taxon>
        <taxon>Rodentia</taxon>
        <taxon>Myomorpha</taxon>
        <taxon>Muroidea</taxon>
        <taxon>Cricetidae</taxon>
        <taxon>Cricetinae</taxon>
        <taxon>Cricetulus</taxon>
    </lineage>
</organism>
<proteinExistence type="predicted"/>
<evidence type="ECO:0000313" key="1">
    <source>
        <dbReference type="EMBL" id="EGW13650.1"/>
    </source>
</evidence>